<organism evidence="3">
    <name type="scientific">Chlorella variabilis</name>
    <name type="common">Green alga</name>
    <dbReference type="NCBI Taxonomy" id="554065"/>
    <lineage>
        <taxon>Eukaryota</taxon>
        <taxon>Viridiplantae</taxon>
        <taxon>Chlorophyta</taxon>
        <taxon>core chlorophytes</taxon>
        <taxon>Trebouxiophyceae</taxon>
        <taxon>Chlorellales</taxon>
        <taxon>Chlorellaceae</taxon>
        <taxon>Chlorella clade</taxon>
        <taxon>Chlorella</taxon>
    </lineage>
</organism>
<name>E1Z2P1_CHLVA</name>
<reference evidence="2 3" key="1">
    <citation type="journal article" date="2010" name="Plant Cell">
        <title>The Chlorella variabilis NC64A genome reveals adaptation to photosymbiosis, coevolution with viruses, and cryptic sex.</title>
        <authorList>
            <person name="Blanc G."/>
            <person name="Duncan G."/>
            <person name="Agarkova I."/>
            <person name="Borodovsky M."/>
            <person name="Gurnon J."/>
            <person name="Kuo A."/>
            <person name="Lindquist E."/>
            <person name="Lucas S."/>
            <person name="Pangilinan J."/>
            <person name="Polle J."/>
            <person name="Salamov A."/>
            <person name="Terry A."/>
            <person name="Yamada T."/>
            <person name="Dunigan D.D."/>
            <person name="Grigoriev I.V."/>
            <person name="Claverie J.M."/>
            <person name="Van Etten J.L."/>
        </authorList>
    </citation>
    <scope>NUCLEOTIDE SEQUENCE [LARGE SCALE GENOMIC DNA]</scope>
    <source>
        <strain evidence="2 3">NC64A</strain>
    </source>
</reference>
<dbReference type="AlphaFoldDB" id="E1Z2P1"/>
<dbReference type="GeneID" id="17359601"/>
<dbReference type="Proteomes" id="UP000008141">
    <property type="component" value="Unassembled WGS sequence"/>
</dbReference>
<dbReference type="OrthoDB" id="187139at2759"/>
<keyword evidence="3" id="KW-1185">Reference proteome</keyword>
<dbReference type="EMBL" id="GL433835">
    <property type="protein sequence ID" value="EFN59697.1"/>
    <property type="molecule type" value="Genomic_DNA"/>
</dbReference>
<dbReference type="InterPro" id="IPR024535">
    <property type="entry name" value="RHGA/B-epi-like_pectate_lyase"/>
</dbReference>
<evidence type="ECO:0000313" key="2">
    <source>
        <dbReference type="EMBL" id="EFN59697.1"/>
    </source>
</evidence>
<feature type="domain" description="Rhamnogalacturonase A/B/Epimerase-like pectate lyase" evidence="1">
    <location>
        <begin position="42"/>
        <end position="138"/>
    </location>
</feature>
<dbReference type="Pfam" id="PF12708">
    <property type="entry name" value="Pect-lyase_RHGA_epim"/>
    <property type="match status" value="1"/>
</dbReference>
<evidence type="ECO:0000259" key="1">
    <source>
        <dbReference type="Pfam" id="PF12708"/>
    </source>
</evidence>
<dbReference type="InterPro" id="IPR012334">
    <property type="entry name" value="Pectin_lyas_fold"/>
</dbReference>
<dbReference type="InParanoid" id="E1Z2P1"/>
<dbReference type="SUPFAM" id="SSF51126">
    <property type="entry name" value="Pectin lyase-like"/>
    <property type="match status" value="1"/>
</dbReference>
<dbReference type="InterPro" id="IPR011050">
    <property type="entry name" value="Pectin_lyase_fold/virulence"/>
</dbReference>
<proteinExistence type="predicted"/>
<evidence type="ECO:0000313" key="3">
    <source>
        <dbReference type="Proteomes" id="UP000008141"/>
    </source>
</evidence>
<gene>
    <name evidence="2" type="ORF">CHLNCDRAFT_133242</name>
</gene>
<dbReference type="KEGG" id="cvr:CHLNCDRAFT_133242"/>
<dbReference type="RefSeq" id="XP_005851799.1">
    <property type="nucleotide sequence ID" value="XM_005851737.1"/>
</dbReference>
<dbReference type="Gene3D" id="2.160.20.10">
    <property type="entry name" value="Single-stranded right-handed beta-helix, Pectin lyase-like"/>
    <property type="match status" value="1"/>
</dbReference>
<protein>
    <recommendedName>
        <fullName evidence="1">Rhamnogalacturonase A/B/Epimerase-like pectate lyase domain-containing protein</fullName>
    </recommendedName>
</protein>
<sequence>MTARRCHLPPPAVRPSQVAASLFLPAGRGYDWSTAGYRVTFNIRDPPFNAAGDNSTDDTEAFKVLLRRAEAVVDAANASPGGGVILLPAGTYILKEPLVVNRSGVVFRGEGRGATTIRIPLSLSDIFNGTWYIDGNGKPQHSIRPDNRLAFVAGVVPAGAYRIPVTSTKLFTVGSWVRLYLNDNSTDWVDKGGGGDRRRRHRRLMAGGGDTATTAAIVDPATSRHLGKLVTRPVDPALLSSPVFVAAMEAALKFREEDAGLSPVEALAASGIAPPPPGKVSTATAAPGTITAWVYGDNIADSGVVNNTLRRDDISLIARVEAIGSGYIDLDRELPFPIQEGWEGLFLRYLPTVEDGGMEQLTIAFDHEMLPVPPHFTDKGYNAIMMYYAANMWLKKVTIVNADNGCFNDHTDKSTFKDVTATVTSRRWVDSLFNQAVNGHHPILLAHSQSNLVDGWVDIHDVSVQSGAMLNVVTRGRGQDVNLDHHRQAPFANLFTDYDMGFGTRPFGSAGASPRGAHSGGAGGTFA</sequence>
<accession>E1Z2P1</accession>